<accession>A0A1Y0ERR8</accession>
<reference evidence="2 3" key="1">
    <citation type="submission" date="2017-05" db="EMBL/GenBank/DDBJ databases">
        <authorList>
            <person name="Song R."/>
            <person name="Chenine A.L."/>
            <person name="Ruprecht R.M."/>
        </authorList>
    </citation>
    <scope>NUCLEOTIDE SEQUENCE [LARGE SCALE GENOMIC DNA]</scope>
    <source>
        <strain evidence="2 3">DSM 26136</strain>
    </source>
</reference>
<dbReference type="KEGG" id="cser:CCO03_18370"/>
<dbReference type="Proteomes" id="UP000196138">
    <property type="component" value="Chromosome"/>
</dbReference>
<proteinExistence type="predicted"/>
<dbReference type="SUPFAM" id="SSF54001">
    <property type="entry name" value="Cysteine proteinases"/>
    <property type="match status" value="1"/>
</dbReference>
<dbReference type="InterPro" id="IPR038765">
    <property type="entry name" value="Papain-like_cys_pep_sf"/>
</dbReference>
<evidence type="ECO:0000313" key="3">
    <source>
        <dbReference type="Proteomes" id="UP000196138"/>
    </source>
</evidence>
<dbReference type="InterPro" id="IPR024453">
    <property type="entry name" value="Peptidase_C92"/>
</dbReference>
<feature type="region of interest" description="Disordered" evidence="1">
    <location>
        <begin position="1"/>
        <end position="28"/>
    </location>
</feature>
<evidence type="ECO:0008006" key="4">
    <source>
        <dbReference type="Google" id="ProtNLM"/>
    </source>
</evidence>
<dbReference type="AlphaFoldDB" id="A0A1Y0ERR8"/>
<evidence type="ECO:0000256" key="1">
    <source>
        <dbReference type="SAM" id="MobiDB-lite"/>
    </source>
</evidence>
<name>A0A1Y0ERR8_9BURK</name>
<dbReference type="OrthoDB" id="6534631at2"/>
<gene>
    <name evidence="2" type="ORF">CCO03_18370</name>
</gene>
<evidence type="ECO:0000313" key="2">
    <source>
        <dbReference type="EMBL" id="ARU06364.1"/>
    </source>
</evidence>
<dbReference type="EMBL" id="CP021455">
    <property type="protein sequence ID" value="ARU06364.1"/>
    <property type="molecule type" value="Genomic_DNA"/>
</dbReference>
<organism evidence="2 3">
    <name type="scientific">Comamonas serinivorans</name>
    <dbReference type="NCBI Taxonomy" id="1082851"/>
    <lineage>
        <taxon>Bacteria</taxon>
        <taxon>Pseudomonadati</taxon>
        <taxon>Pseudomonadota</taxon>
        <taxon>Betaproteobacteria</taxon>
        <taxon>Burkholderiales</taxon>
        <taxon>Comamonadaceae</taxon>
        <taxon>Comamonas</taxon>
    </lineage>
</organism>
<dbReference type="Gene3D" id="3.90.1720.10">
    <property type="entry name" value="endopeptidase domain like (from Nostoc punctiforme)"/>
    <property type="match status" value="1"/>
</dbReference>
<sequence>MSPGDSRLQPEPAQPRPDRPRRAGPGRRAPRALWPLVASLLMLSGCATQWQGGEQGLPRLVVQNKALTPDNGGREARVEDLQAGDILLSAGSGLNAVSIRVSTLSPVSHAALYLGEGRVIDAVGSGVREVPLDVFVDEASAVVAFRHPGMRPDHLPALTAFAQDQVGQPYNLTGIVLQAPFTLERRLCELPVLPGPVRDFCLRGIALIQLGVGPSDRFFCSQLVLEAYRRAGLPLTDADPRLATPVDLLHMREGDVPSVRTHQALRYVGHLKLPDETGPGRDADSVQAMSGQ</sequence>
<feature type="region of interest" description="Disordered" evidence="1">
    <location>
        <begin position="272"/>
        <end position="292"/>
    </location>
</feature>
<feature type="compositionally biased region" description="Basic and acidic residues" evidence="1">
    <location>
        <begin position="272"/>
        <end position="284"/>
    </location>
</feature>
<dbReference type="RefSeq" id="WP_087283435.1">
    <property type="nucleotide sequence ID" value="NZ_CP021455.1"/>
</dbReference>
<keyword evidence="3" id="KW-1185">Reference proteome</keyword>
<protein>
    <recommendedName>
        <fullName evidence="4">Distant relative of cell wall-associated hydrolase</fullName>
    </recommendedName>
</protein>
<dbReference type="Pfam" id="PF05708">
    <property type="entry name" value="Peptidase_C92"/>
    <property type="match status" value="1"/>
</dbReference>